<evidence type="ECO:0000256" key="3">
    <source>
        <dbReference type="ARBA" id="ARBA00022448"/>
    </source>
</evidence>
<feature type="transmembrane region" description="Helical" evidence="7">
    <location>
        <begin position="436"/>
        <end position="457"/>
    </location>
</feature>
<dbReference type="FunFam" id="1.20.1250.20:FF:000013">
    <property type="entry name" value="MFS general substrate transporter"/>
    <property type="match status" value="1"/>
</dbReference>
<feature type="transmembrane region" description="Helical" evidence="7">
    <location>
        <begin position="315"/>
        <end position="335"/>
    </location>
</feature>
<dbReference type="PROSITE" id="PS50850">
    <property type="entry name" value="MFS"/>
    <property type="match status" value="1"/>
</dbReference>
<dbReference type="AlphaFoldDB" id="W6Q142"/>
<dbReference type="GO" id="GO:0022857">
    <property type="term" value="F:transmembrane transporter activity"/>
    <property type="evidence" value="ECO:0007669"/>
    <property type="project" value="InterPro"/>
</dbReference>
<dbReference type="Pfam" id="PF07690">
    <property type="entry name" value="MFS_1"/>
    <property type="match status" value="1"/>
</dbReference>
<feature type="transmembrane region" description="Helical" evidence="7">
    <location>
        <begin position="374"/>
        <end position="393"/>
    </location>
</feature>
<evidence type="ECO:0000313" key="9">
    <source>
        <dbReference type="EMBL" id="CDM30243.1"/>
    </source>
</evidence>
<feature type="transmembrane region" description="Helical" evidence="7">
    <location>
        <begin position="173"/>
        <end position="197"/>
    </location>
</feature>
<feature type="transmembrane region" description="Helical" evidence="7">
    <location>
        <begin position="282"/>
        <end position="303"/>
    </location>
</feature>
<dbReference type="FunFam" id="1.20.1250.20:FF:000057">
    <property type="entry name" value="MFS general substrate transporter"/>
    <property type="match status" value="1"/>
</dbReference>
<dbReference type="Gene3D" id="1.20.1250.20">
    <property type="entry name" value="MFS general substrate transporter like domains"/>
    <property type="match status" value="2"/>
</dbReference>
<evidence type="ECO:0000256" key="4">
    <source>
        <dbReference type="ARBA" id="ARBA00022692"/>
    </source>
</evidence>
<dbReference type="InterPro" id="IPR011701">
    <property type="entry name" value="MFS"/>
</dbReference>
<keyword evidence="10" id="KW-1185">Reference proteome</keyword>
<feature type="transmembrane region" description="Helical" evidence="7">
    <location>
        <begin position="209"/>
        <end position="231"/>
    </location>
</feature>
<gene>
    <name evidence="9" type="ORF">PROQFM164_S02g000392</name>
</gene>
<dbReference type="OrthoDB" id="2985014at2759"/>
<comment type="similarity">
    <text evidence="2">Belongs to the major facilitator superfamily.</text>
</comment>
<feature type="transmembrane region" description="Helical" evidence="7">
    <location>
        <begin position="405"/>
        <end position="424"/>
    </location>
</feature>
<dbReference type="GO" id="GO:0016020">
    <property type="term" value="C:membrane"/>
    <property type="evidence" value="ECO:0007669"/>
    <property type="project" value="UniProtKB-SubCell"/>
</dbReference>
<dbReference type="Proteomes" id="UP000030686">
    <property type="component" value="Unassembled WGS sequence"/>
</dbReference>
<proteinExistence type="inferred from homology"/>
<feature type="transmembrane region" description="Helical" evidence="7">
    <location>
        <begin position="146"/>
        <end position="167"/>
    </location>
</feature>
<name>W6Q142_PENRF</name>
<keyword evidence="5 7" id="KW-1133">Transmembrane helix</keyword>
<organism evidence="9 10">
    <name type="scientific">Penicillium roqueforti (strain FM164)</name>
    <dbReference type="NCBI Taxonomy" id="1365484"/>
    <lineage>
        <taxon>Eukaryota</taxon>
        <taxon>Fungi</taxon>
        <taxon>Dikarya</taxon>
        <taxon>Ascomycota</taxon>
        <taxon>Pezizomycotina</taxon>
        <taxon>Eurotiomycetes</taxon>
        <taxon>Eurotiomycetidae</taxon>
        <taxon>Eurotiales</taxon>
        <taxon>Aspergillaceae</taxon>
        <taxon>Penicillium</taxon>
    </lineage>
</organism>
<evidence type="ECO:0000313" key="10">
    <source>
        <dbReference type="Proteomes" id="UP000030686"/>
    </source>
</evidence>
<dbReference type="InterPro" id="IPR036259">
    <property type="entry name" value="MFS_trans_sf"/>
</dbReference>
<keyword evidence="6 7" id="KW-0472">Membrane</keyword>
<feature type="transmembrane region" description="Helical" evidence="7">
    <location>
        <begin position="116"/>
        <end position="134"/>
    </location>
</feature>
<evidence type="ECO:0000256" key="1">
    <source>
        <dbReference type="ARBA" id="ARBA00004141"/>
    </source>
</evidence>
<dbReference type="STRING" id="1365484.W6Q142"/>
<feature type="transmembrane region" description="Helical" evidence="7">
    <location>
        <begin position="87"/>
        <end position="104"/>
    </location>
</feature>
<dbReference type="InterPro" id="IPR020846">
    <property type="entry name" value="MFS_dom"/>
</dbReference>
<evidence type="ECO:0000256" key="2">
    <source>
        <dbReference type="ARBA" id="ARBA00008335"/>
    </source>
</evidence>
<comment type="subcellular location">
    <subcellularLocation>
        <location evidence="1">Membrane</location>
        <topology evidence="1">Multi-pass membrane protein</topology>
    </subcellularLocation>
</comment>
<dbReference type="PANTHER" id="PTHR43791:SF49">
    <property type="entry name" value="TRANSPORTER, PUTATIVE (AFU_ORTHOLOGUE AFUA_4G04250)-RELATED"/>
    <property type="match status" value="1"/>
</dbReference>
<accession>W6Q142</accession>
<feature type="transmembrane region" description="Helical" evidence="7">
    <location>
        <begin position="341"/>
        <end position="362"/>
    </location>
</feature>
<sequence>MSKTRDTEKDIDGGCIHLEYSDDGIAHPTKEEYARVYRKIDRRILPFVALTYLLCYLDRTNIGNARVLNSGTGDDLMTSIDMNDHEYRIALMLFLVAYSLFEAPSNLAMKKFTPPVWLAFLVICFGALCAGIGGSKNASTLMALRFLLGASEAGVYPGMIFFLSFWYGPRERAIRIAVFLCSATLAGAFGGAIAYGVAHMNGAGGLQAWRWLFIIEGLPCLVLAVAIFFFLPSYPEKANWLTAEDKAILKASFGNNVARGEDKLNWADAKATLKDLRLWVHYVLYLFVGIGVSSLSLFAPAIVQGIGYTGLQAQLFTIPPYACAYVVALTAAYISDRVVCRGLIAALFGFIGFVTFLIPACVPSPSLHLRYGMLVLSACSAFGSLPPLCAWVSDNVHSTTAASVASGLNIAFTGPGQIIGVWIYQSQQAPQYQTGHAVNAASQFMAMVLALGLWIYYRRQNAKLAPGEQKWVA</sequence>
<feature type="domain" description="Major facilitator superfamily (MFS) profile" evidence="8">
    <location>
        <begin position="44"/>
        <end position="463"/>
    </location>
</feature>
<dbReference type="OMA" id="YSIFEAP"/>
<evidence type="ECO:0000256" key="7">
    <source>
        <dbReference type="SAM" id="Phobius"/>
    </source>
</evidence>
<evidence type="ECO:0000259" key="8">
    <source>
        <dbReference type="PROSITE" id="PS50850"/>
    </source>
</evidence>
<reference evidence="9" key="1">
    <citation type="journal article" date="2014" name="Nat. Commun.">
        <title>Multiple recent horizontal transfers of a large genomic region in cheese making fungi.</title>
        <authorList>
            <person name="Cheeseman K."/>
            <person name="Ropars J."/>
            <person name="Renault P."/>
            <person name="Dupont J."/>
            <person name="Gouzy J."/>
            <person name="Branca A."/>
            <person name="Abraham A.L."/>
            <person name="Ceppi M."/>
            <person name="Conseiller E."/>
            <person name="Debuchy R."/>
            <person name="Malagnac F."/>
            <person name="Goarin A."/>
            <person name="Silar P."/>
            <person name="Lacoste S."/>
            <person name="Sallet E."/>
            <person name="Bensimon A."/>
            <person name="Giraud T."/>
            <person name="Brygoo Y."/>
        </authorList>
    </citation>
    <scope>NUCLEOTIDE SEQUENCE [LARGE SCALE GENOMIC DNA]</scope>
    <source>
        <strain evidence="9">FM164</strain>
    </source>
</reference>
<evidence type="ECO:0000256" key="5">
    <source>
        <dbReference type="ARBA" id="ARBA00022989"/>
    </source>
</evidence>
<dbReference type="EMBL" id="HG792016">
    <property type="protein sequence ID" value="CDM30243.1"/>
    <property type="molecule type" value="Genomic_DNA"/>
</dbReference>
<keyword evidence="4 7" id="KW-0812">Transmembrane</keyword>
<dbReference type="SUPFAM" id="SSF103473">
    <property type="entry name" value="MFS general substrate transporter"/>
    <property type="match status" value="1"/>
</dbReference>
<evidence type="ECO:0000256" key="6">
    <source>
        <dbReference type="ARBA" id="ARBA00023136"/>
    </source>
</evidence>
<keyword evidence="3" id="KW-0813">Transport</keyword>
<protein>
    <submittedName>
        <fullName evidence="9">Major facilitator superfamily</fullName>
    </submittedName>
</protein>
<dbReference type="PANTHER" id="PTHR43791">
    <property type="entry name" value="PERMEASE-RELATED"/>
    <property type="match status" value="1"/>
</dbReference>